<name>A0ABQ5MGF3_9FLAO</name>
<protein>
    <submittedName>
        <fullName evidence="1">Uncharacterized protein</fullName>
    </submittedName>
</protein>
<proteinExistence type="predicted"/>
<comment type="caution">
    <text evidence="1">The sequence shown here is derived from an EMBL/GenBank/DDBJ whole genome shotgun (WGS) entry which is preliminary data.</text>
</comment>
<organism evidence="1 2">
    <name type="scientific">Neptunitalea lumnitzerae</name>
    <dbReference type="NCBI Taxonomy" id="2965509"/>
    <lineage>
        <taxon>Bacteria</taxon>
        <taxon>Pseudomonadati</taxon>
        <taxon>Bacteroidota</taxon>
        <taxon>Flavobacteriia</taxon>
        <taxon>Flavobacteriales</taxon>
        <taxon>Flavobacteriaceae</taxon>
        <taxon>Neptunitalea</taxon>
    </lineage>
</organism>
<evidence type="ECO:0000313" key="2">
    <source>
        <dbReference type="Proteomes" id="UP001143543"/>
    </source>
</evidence>
<dbReference type="Proteomes" id="UP001143543">
    <property type="component" value="Unassembled WGS sequence"/>
</dbReference>
<dbReference type="RefSeq" id="WP_281764105.1">
    <property type="nucleotide sequence ID" value="NZ_BRVO01000001.1"/>
</dbReference>
<reference evidence="1" key="1">
    <citation type="submission" date="2022-07" db="EMBL/GenBank/DDBJ databases">
        <title>Taxonomy of Novel Oxalotrophic and Methylotrophic Bacteria.</title>
        <authorList>
            <person name="Sahin N."/>
            <person name="Tani A."/>
        </authorList>
    </citation>
    <scope>NUCLEOTIDE SEQUENCE</scope>
    <source>
        <strain evidence="1">Y10</strain>
    </source>
</reference>
<gene>
    <name evidence="1" type="ORF">Y10_08360</name>
</gene>
<accession>A0ABQ5MGF3</accession>
<evidence type="ECO:0000313" key="1">
    <source>
        <dbReference type="EMBL" id="GLB48468.1"/>
    </source>
</evidence>
<dbReference type="EMBL" id="BRVO01000001">
    <property type="protein sequence ID" value="GLB48468.1"/>
    <property type="molecule type" value="Genomic_DNA"/>
</dbReference>
<sequence length="210" mass="24323">MKLSFTYFLVGFLFLTQIGVAQEKEKKNYKDIVKEGFIAYDSIVVSGDYEKAKASITPAFFEYISEELYVDKMNEIYNNEDFPITTYKAENVVVGDTINVEGKYYTIITYDTHQDIPYVPKEGESKEKSQAKFGSIRTFFKKQYGADKVEFNKKTQNFEVKLSKEAYAISDNLAEWKFLAINIDGMEGVYRRILPEDVLPKTEEEVEVEK</sequence>
<keyword evidence="2" id="KW-1185">Reference proteome</keyword>